<protein>
    <submittedName>
        <fullName evidence="3">Uncharacterized protein</fullName>
    </submittedName>
</protein>
<reference evidence="3 4" key="1">
    <citation type="submission" date="2024-01" db="EMBL/GenBank/DDBJ databases">
        <title>Genome assemblies of Stephania.</title>
        <authorList>
            <person name="Yang L."/>
        </authorList>
    </citation>
    <scope>NUCLEOTIDE SEQUENCE [LARGE SCALE GENOMIC DNA]</scope>
    <source>
        <strain evidence="3">YNDBR</strain>
        <tissue evidence="3">Leaf</tissue>
    </source>
</reference>
<proteinExistence type="predicted"/>
<accession>A0AAP0F176</accession>
<keyword evidence="1" id="KW-0175">Coiled coil</keyword>
<dbReference type="AlphaFoldDB" id="A0AAP0F176"/>
<comment type="caution">
    <text evidence="3">The sequence shown here is derived from an EMBL/GenBank/DDBJ whole genome shotgun (WGS) entry which is preliminary data.</text>
</comment>
<feature type="compositionally biased region" description="Basic and acidic residues" evidence="2">
    <location>
        <begin position="77"/>
        <end position="92"/>
    </location>
</feature>
<evidence type="ECO:0000313" key="4">
    <source>
        <dbReference type="Proteomes" id="UP001420932"/>
    </source>
</evidence>
<dbReference type="Proteomes" id="UP001420932">
    <property type="component" value="Unassembled WGS sequence"/>
</dbReference>
<gene>
    <name evidence="3" type="ORF">Syun_025799</name>
</gene>
<evidence type="ECO:0000313" key="3">
    <source>
        <dbReference type="EMBL" id="KAK9098754.1"/>
    </source>
</evidence>
<name>A0AAP0F176_9MAGN</name>
<keyword evidence="4" id="KW-1185">Reference proteome</keyword>
<dbReference type="EMBL" id="JBBNAF010000011">
    <property type="protein sequence ID" value="KAK9098754.1"/>
    <property type="molecule type" value="Genomic_DNA"/>
</dbReference>
<evidence type="ECO:0000256" key="2">
    <source>
        <dbReference type="SAM" id="MobiDB-lite"/>
    </source>
</evidence>
<organism evidence="3 4">
    <name type="scientific">Stephania yunnanensis</name>
    <dbReference type="NCBI Taxonomy" id="152371"/>
    <lineage>
        <taxon>Eukaryota</taxon>
        <taxon>Viridiplantae</taxon>
        <taxon>Streptophyta</taxon>
        <taxon>Embryophyta</taxon>
        <taxon>Tracheophyta</taxon>
        <taxon>Spermatophyta</taxon>
        <taxon>Magnoliopsida</taxon>
        <taxon>Ranunculales</taxon>
        <taxon>Menispermaceae</taxon>
        <taxon>Menispermoideae</taxon>
        <taxon>Cissampelideae</taxon>
        <taxon>Stephania</taxon>
    </lineage>
</organism>
<feature type="region of interest" description="Disordered" evidence="2">
    <location>
        <begin position="77"/>
        <end position="96"/>
    </location>
</feature>
<sequence length="180" mass="20963">MKQLIEVQQQLNEEFQQFKVEFSSLQNLETQLIQFNARLQNTLDKEDTHPIFHPEENMNAETFKNVKMDEEENEIKIDDVSERQDEPQKESNEDQPLMLVKPPILPCIQVKPYKGVEVKKRSLIFYTADTFVLDDRDYIESFMLEVPNKLTNLKEGVHASLPKYVDAPFVVDTSKGEGIT</sequence>
<feature type="coiled-coil region" evidence="1">
    <location>
        <begin position="1"/>
        <end position="45"/>
    </location>
</feature>
<evidence type="ECO:0000256" key="1">
    <source>
        <dbReference type="SAM" id="Coils"/>
    </source>
</evidence>